<dbReference type="Pfam" id="PF08240">
    <property type="entry name" value="ADH_N"/>
    <property type="match status" value="1"/>
</dbReference>
<dbReference type="Pfam" id="PF00107">
    <property type="entry name" value="ADH_zinc_N"/>
    <property type="match status" value="1"/>
</dbReference>
<keyword evidence="7" id="KW-1185">Reference proteome</keyword>
<dbReference type="Proteomes" id="UP000027778">
    <property type="component" value="Unassembled WGS sequence"/>
</dbReference>
<comment type="caution">
    <text evidence="6">The sequence shown here is derived from an EMBL/GenBank/DDBJ whole genome shotgun (WGS) entry which is preliminary data.</text>
</comment>
<organism evidence="6 7">
    <name type="scientific">Bacillus gaemokensis</name>
    <dbReference type="NCBI Taxonomy" id="574375"/>
    <lineage>
        <taxon>Bacteria</taxon>
        <taxon>Bacillati</taxon>
        <taxon>Bacillota</taxon>
        <taxon>Bacilli</taxon>
        <taxon>Bacillales</taxon>
        <taxon>Bacillaceae</taxon>
        <taxon>Bacillus</taxon>
        <taxon>Bacillus cereus group</taxon>
    </lineage>
</organism>
<dbReference type="SMART" id="SM00829">
    <property type="entry name" value="PKS_ER"/>
    <property type="match status" value="1"/>
</dbReference>
<sequence>MKALVWTENKTLEYKEVEEPQIQKKNDVKVKIYGTGICGTDLNVLKGKMYAAPNMVMGHESVGVVVEIGEEVRNVTVGDRVVIDPTQFCGKCYYCRKGLTCYCEEFDEWQLGIGSHGTFGEYYVGEDRFIYKLPESMEWERATLIEPLSCVLSAIEKANIKPDDSVLVLGSGPIGLLVQMIARKLSRITVATEIGPFRTEAARKITKYVYHPQELTLEEIYRINQGRKFDVIFDAIGNQLDWAYPLIEKGGRLIPMGFDDTYEFKVKPFELLSKGITIIGTGEAHHMMEKALSCAIDLPELSNLITEKVALENFDTAIGNLMGFDPTTNERKDINSIKTILVSEPNSI</sequence>
<gene>
    <name evidence="6" type="ORF">BAGA_22055</name>
</gene>
<dbReference type="AlphaFoldDB" id="A0A073K6B3"/>
<feature type="domain" description="Enoyl reductase (ER)" evidence="5">
    <location>
        <begin position="7"/>
        <end position="311"/>
    </location>
</feature>
<comment type="cofactor">
    <cofactor evidence="4">
        <name>Zn(2+)</name>
        <dbReference type="ChEBI" id="CHEBI:29105"/>
    </cofactor>
</comment>
<keyword evidence="3" id="KW-0560">Oxidoreductase</keyword>
<evidence type="ECO:0000256" key="2">
    <source>
        <dbReference type="ARBA" id="ARBA00022833"/>
    </source>
</evidence>
<accession>A0A073K6B3</accession>
<dbReference type="PANTHER" id="PTHR43401:SF2">
    <property type="entry name" value="L-THREONINE 3-DEHYDROGENASE"/>
    <property type="match status" value="1"/>
</dbReference>
<dbReference type="PANTHER" id="PTHR43401">
    <property type="entry name" value="L-THREONINE 3-DEHYDROGENASE"/>
    <property type="match status" value="1"/>
</dbReference>
<dbReference type="SUPFAM" id="SSF50129">
    <property type="entry name" value="GroES-like"/>
    <property type="match status" value="1"/>
</dbReference>
<dbReference type="EMBL" id="JOTM01000040">
    <property type="protein sequence ID" value="KEK22110.1"/>
    <property type="molecule type" value="Genomic_DNA"/>
</dbReference>
<dbReference type="InterPro" id="IPR020843">
    <property type="entry name" value="ER"/>
</dbReference>
<dbReference type="eggNOG" id="COG1063">
    <property type="taxonomic scope" value="Bacteria"/>
</dbReference>
<evidence type="ECO:0000256" key="1">
    <source>
        <dbReference type="ARBA" id="ARBA00022723"/>
    </source>
</evidence>
<dbReference type="InterPro" id="IPR011032">
    <property type="entry name" value="GroES-like_sf"/>
</dbReference>
<dbReference type="SUPFAM" id="SSF51735">
    <property type="entry name" value="NAD(P)-binding Rossmann-fold domains"/>
    <property type="match status" value="1"/>
</dbReference>
<dbReference type="RefSeq" id="WP_033678104.1">
    <property type="nucleotide sequence ID" value="NZ_JOTM01000040.1"/>
</dbReference>
<evidence type="ECO:0000313" key="7">
    <source>
        <dbReference type="Proteomes" id="UP000027778"/>
    </source>
</evidence>
<dbReference type="InterPro" id="IPR050129">
    <property type="entry name" value="Zn_alcohol_dh"/>
</dbReference>
<dbReference type="InterPro" id="IPR013154">
    <property type="entry name" value="ADH-like_N"/>
</dbReference>
<protein>
    <submittedName>
        <fullName evidence="6">Alcohol dehydrogenase</fullName>
    </submittedName>
</protein>
<evidence type="ECO:0000256" key="3">
    <source>
        <dbReference type="ARBA" id="ARBA00023002"/>
    </source>
</evidence>
<evidence type="ECO:0000259" key="5">
    <source>
        <dbReference type="SMART" id="SM00829"/>
    </source>
</evidence>
<evidence type="ECO:0000313" key="6">
    <source>
        <dbReference type="EMBL" id="KEK22110.1"/>
    </source>
</evidence>
<dbReference type="Gene3D" id="3.40.50.720">
    <property type="entry name" value="NAD(P)-binding Rossmann-like Domain"/>
    <property type="match status" value="1"/>
</dbReference>
<dbReference type="GO" id="GO:0016491">
    <property type="term" value="F:oxidoreductase activity"/>
    <property type="evidence" value="ECO:0007669"/>
    <property type="project" value="UniProtKB-KW"/>
</dbReference>
<dbReference type="GO" id="GO:0008270">
    <property type="term" value="F:zinc ion binding"/>
    <property type="evidence" value="ECO:0007669"/>
    <property type="project" value="InterPro"/>
</dbReference>
<proteinExistence type="inferred from homology"/>
<dbReference type="Gene3D" id="3.90.180.10">
    <property type="entry name" value="Medium-chain alcohol dehydrogenases, catalytic domain"/>
    <property type="match status" value="1"/>
</dbReference>
<name>A0A073K6B3_9BACI</name>
<evidence type="ECO:0000256" key="4">
    <source>
        <dbReference type="RuleBase" id="RU361277"/>
    </source>
</evidence>
<keyword evidence="2 4" id="KW-0862">Zinc</keyword>
<dbReference type="InterPro" id="IPR013149">
    <property type="entry name" value="ADH-like_C"/>
</dbReference>
<dbReference type="STRING" id="574375.AZF08_26685"/>
<dbReference type="InterPro" id="IPR036291">
    <property type="entry name" value="NAD(P)-bd_dom_sf"/>
</dbReference>
<dbReference type="OrthoDB" id="9770238at2"/>
<dbReference type="InterPro" id="IPR002328">
    <property type="entry name" value="ADH_Zn_CS"/>
</dbReference>
<dbReference type="PROSITE" id="PS00059">
    <property type="entry name" value="ADH_ZINC"/>
    <property type="match status" value="1"/>
</dbReference>
<keyword evidence="1 4" id="KW-0479">Metal-binding</keyword>
<reference evidence="6 7" key="1">
    <citation type="submission" date="2014-06" db="EMBL/GenBank/DDBJ databases">
        <title>Draft genome sequence of Bacillus gaemokensis JCM 15801 (MCCC 1A00707).</title>
        <authorList>
            <person name="Lai Q."/>
            <person name="Liu Y."/>
            <person name="Shao Z."/>
        </authorList>
    </citation>
    <scope>NUCLEOTIDE SEQUENCE [LARGE SCALE GENOMIC DNA]</scope>
    <source>
        <strain evidence="6 7">JCM 15801</strain>
    </source>
</reference>
<comment type="similarity">
    <text evidence="4">Belongs to the zinc-containing alcohol dehydrogenase family.</text>
</comment>